<accession>A0A0D2KEC7</accession>
<sequence length="94" mass="10088">MKLTLASTGSPSPSVSLAVLEKKATLSSLILHCGNFSSLTCTFRARDHSTLTSFLMEPDENTDFVDEGYASTSANSSYVTSIATEIREGIEEYG</sequence>
<organism evidence="1 2">
    <name type="scientific">Fonsecaea multimorphosa CBS 102226</name>
    <dbReference type="NCBI Taxonomy" id="1442371"/>
    <lineage>
        <taxon>Eukaryota</taxon>
        <taxon>Fungi</taxon>
        <taxon>Dikarya</taxon>
        <taxon>Ascomycota</taxon>
        <taxon>Pezizomycotina</taxon>
        <taxon>Eurotiomycetes</taxon>
        <taxon>Chaetothyriomycetidae</taxon>
        <taxon>Chaetothyriales</taxon>
        <taxon>Herpotrichiellaceae</taxon>
        <taxon>Fonsecaea</taxon>
    </lineage>
</organism>
<name>A0A0D2KEC7_9EURO</name>
<dbReference type="RefSeq" id="XP_016629191.1">
    <property type="nucleotide sequence ID" value="XM_016779872.1"/>
</dbReference>
<dbReference type="AlphaFoldDB" id="A0A0D2KEC7"/>
<proteinExistence type="predicted"/>
<dbReference type="GeneID" id="27715124"/>
<evidence type="ECO:0000313" key="1">
    <source>
        <dbReference type="EMBL" id="KIX95068.1"/>
    </source>
</evidence>
<dbReference type="VEuPathDB" id="FungiDB:Z520_09378"/>
<keyword evidence="2" id="KW-1185">Reference proteome</keyword>
<reference evidence="1 2" key="1">
    <citation type="submission" date="2015-01" db="EMBL/GenBank/DDBJ databases">
        <title>The Genome Sequence of Fonsecaea multimorphosa CBS 102226.</title>
        <authorList>
            <consortium name="The Broad Institute Genomics Platform"/>
            <person name="Cuomo C."/>
            <person name="de Hoog S."/>
            <person name="Gorbushina A."/>
            <person name="Stielow B."/>
            <person name="Teixiera M."/>
            <person name="Abouelleil A."/>
            <person name="Chapman S.B."/>
            <person name="Priest M."/>
            <person name="Young S.K."/>
            <person name="Wortman J."/>
            <person name="Nusbaum C."/>
            <person name="Birren B."/>
        </authorList>
    </citation>
    <scope>NUCLEOTIDE SEQUENCE [LARGE SCALE GENOMIC DNA]</scope>
    <source>
        <strain evidence="1 2">CBS 102226</strain>
    </source>
</reference>
<dbReference type="STRING" id="1442371.A0A0D2KEC7"/>
<gene>
    <name evidence="1" type="ORF">Z520_09378</name>
</gene>
<dbReference type="EMBL" id="KN848084">
    <property type="protein sequence ID" value="KIX95068.1"/>
    <property type="molecule type" value="Genomic_DNA"/>
</dbReference>
<evidence type="ECO:0000313" key="2">
    <source>
        <dbReference type="Proteomes" id="UP000053411"/>
    </source>
</evidence>
<dbReference type="Proteomes" id="UP000053411">
    <property type="component" value="Unassembled WGS sequence"/>
</dbReference>
<protein>
    <submittedName>
        <fullName evidence="1">Uncharacterized protein</fullName>
    </submittedName>
</protein>